<dbReference type="Gene3D" id="1.10.10.60">
    <property type="entry name" value="Homeodomain-like"/>
    <property type="match status" value="2"/>
</dbReference>
<dbReference type="Proteomes" id="UP000018211">
    <property type="component" value="Unassembled WGS sequence"/>
</dbReference>
<dbReference type="InterPro" id="IPR018060">
    <property type="entry name" value="HTH_AraC"/>
</dbReference>
<keyword evidence="3" id="KW-0804">Transcription</keyword>
<keyword evidence="1" id="KW-0805">Transcription regulation</keyword>
<dbReference type="EMBL" id="CAOF01000074">
    <property type="protein sequence ID" value="CCO46045.1"/>
    <property type="molecule type" value="Genomic_DNA"/>
</dbReference>
<dbReference type="GO" id="GO:0003700">
    <property type="term" value="F:DNA-binding transcription factor activity"/>
    <property type="evidence" value="ECO:0007669"/>
    <property type="project" value="InterPro"/>
</dbReference>
<dbReference type="InterPro" id="IPR020449">
    <property type="entry name" value="Tscrpt_reg_AraC-type_HTH"/>
</dbReference>
<dbReference type="PANTHER" id="PTHR47893:SF1">
    <property type="entry name" value="REGULATORY PROTEIN PCHR"/>
    <property type="match status" value="1"/>
</dbReference>
<accession>A0AAV2VMV6</accession>
<evidence type="ECO:0000313" key="6">
    <source>
        <dbReference type="Proteomes" id="UP000018211"/>
    </source>
</evidence>
<dbReference type="PROSITE" id="PS00041">
    <property type="entry name" value="HTH_ARAC_FAMILY_1"/>
    <property type="match status" value="1"/>
</dbReference>
<name>A0AAV2VMV6_9VIBR</name>
<evidence type="ECO:0000256" key="2">
    <source>
        <dbReference type="ARBA" id="ARBA00023125"/>
    </source>
</evidence>
<dbReference type="InterPro" id="IPR009057">
    <property type="entry name" value="Homeodomain-like_sf"/>
</dbReference>
<dbReference type="GO" id="GO:0043565">
    <property type="term" value="F:sequence-specific DNA binding"/>
    <property type="evidence" value="ECO:0007669"/>
    <property type="project" value="InterPro"/>
</dbReference>
<organism evidence="5 6">
    <name type="scientific">Vibrio nigripulchritudo SOn1</name>
    <dbReference type="NCBI Taxonomy" id="1238450"/>
    <lineage>
        <taxon>Bacteria</taxon>
        <taxon>Pseudomonadati</taxon>
        <taxon>Pseudomonadota</taxon>
        <taxon>Gammaproteobacteria</taxon>
        <taxon>Vibrionales</taxon>
        <taxon>Vibrionaceae</taxon>
        <taxon>Vibrio</taxon>
    </lineage>
</organism>
<keyword evidence="2 5" id="KW-0238">DNA-binding</keyword>
<protein>
    <submittedName>
        <fullName evidence="5">AraC-type DNA-binding domain-containing protein</fullName>
    </submittedName>
</protein>
<evidence type="ECO:0000256" key="1">
    <source>
        <dbReference type="ARBA" id="ARBA00023015"/>
    </source>
</evidence>
<comment type="caution">
    <text evidence="5">The sequence shown here is derived from an EMBL/GenBank/DDBJ whole genome shotgun (WGS) entry which is preliminary data.</text>
</comment>
<dbReference type="Pfam" id="PF12833">
    <property type="entry name" value="HTH_18"/>
    <property type="match status" value="1"/>
</dbReference>
<feature type="domain" description="HTH araC/xylS-type" evidence="4">
    <location>
        <begin position="230"/>
        <end position="328"/>
    </location>
</feature>
<dbReference type="PRINTS" id="PR00032">
    <property type="entry name" value="HTHARAC"/>
</dbReference>
<dbReference type="InterPro" id="IPR018062">
    <property type="entry name" value="HTH_AraC-typ_CS"/>
</dbReference>
<dbReference type="SUPFAM" id="SSF46689">
    <property type="entry name" value="Homeodomain-like"/>
    <property type="match status" value="2"/>
</dbReference>
<gene>
    <name evidence="5" type="ORF">VIBNISOn1_1650022</name>
</gene>
<evidence type="ECO:0000313" key="5">
    <source>
        <dbReference type="EMBL" id="CCO46045.1"/>
    </source>
</evidence>
<reference evidence="5 6" key="1">
    <citation type="journal article" date="2013" name="ISME J.">
        <title>Comparative genomics of pathogenic lineages of Vibrio nigripulchritudo identifies virulence-associated traits.</title>
        <authorList>
            <person name="Goudenege D."/>
            <person name="Labreuche Y."/>
            <person name="Krin E."/>
            <person name="Ansquer D."/>
            <person name="Mangenot S."/>
            <person name="Calteau A."/>
            <person name="Medigue C."/>
            <person name="Mazel D."/>
            <person name="Polz M.F."/>
            <person name="Le Roux F."/>
        </authorList>
    </citation>
    <scope>NUCLEOTIDE SEQUENCE [LARGE SCALE GENOMIC DNA]</scope>
    <source>
        <strain evidence="5 6">SOn1</strain>
    </source>
</reference>
<evidence type="ECO:0000259" key="4">
    <source>
        <dbReference type="PROSITE" id="PS01124"/>
    </source>
</evidence>
<dbReference type="PANTHER" id="PTHR47893">
    <property type="entry name" value="REGULATORY PROTEIN PCHR"/>
    <property type="match status" value="1"/>
</dbReference>
<proteinExistence type="predicted"/>
<dbReference type="AlphaFoldDB" id="A0AAV2VMV6"/>
<dbReference type="RefSeq" id="WP_022611303.1">
    <property type="nucleotide sequence ID" value="NZ_LK391965.1"/>
</dbReference>
<evidence type="ECO:0000256" key="3">
    <source>
        <dbReference type="ARBA" id="ARBA00023163"/>
    </source>
</evidence>
<dbReference type="SMART" id="SM00342">
    <property type="entry name" value="HTH_ARAC"/>
    <property type="match status" value="1"/>
</dbReference>
<dbReference type="PROSITE" id="PS01124">
    <property type="entry name" value="HTH_ARAC_FAMILY_2"/>
    <property type="match status" value="1"/>
</dbReference>
<sequence length="332" mass="37025">MTSANDVSKTPLREPVAITQFVDSGSEKQSVITCNQSKPDVLVEGQFVSYQSKDGITVHGGETLDLASRHIVATSPSSVIITVLLKGKLIFGYDDLHFELDAINAPQAVVTNLKKPATFHKRTLKGNCVEKINIVIKPEWFNARLELSSDDSLWAFLNADKSHQIINIDQNILSLIQPILDMRKPQSLTETLMFESHALQVMSLVFEQVASGVHASNQREQPFQFNGDITHLITYLESKLDEDLTLETIASYAAMSVSNLQRRFKQEVGYTVLGYIRYRRLARAKQALDQGYKTITEAAYDAGYQHPSNFTNAFKKQFGYSPSDSMSLVNAG</sequence>
<dbReference type="InterPro" id="IPR053142">
    <property type="entry name" value="PchR_regulatory_protein"/>
</dbReference>